<dbReference type="PANTHER" id="PTHR48081:SF6">
    <property type="entry name" value="PEPTIDASE S9 PROLYL OLIGOPEPTIDASE CATALYTIC DOMAIN-CONTAINING PROTEIN"/>
    <property type="match status" value="1"/>
</dbReference>
<dbReference type="RefSeq" id="WP_168881076.1">
    <property type="nucleotide sequence ID" value="NZ_JABAIL010000001.1"/>
</dbReference>
<dbReference type="Gene3D" id="3.40.50.1820">
    <property type="entry name" value="alpha/beta hydrolase"/>
    <property type="match status" value="1"/>
</dbReference>
<dbReference type="AlphaFoldDB" id="A0A7X8SHN1"/>
<reference evidence="3 4" key="1">
    <citation type="submission" date="2020-04" db="EMBL/GenBank/DDBJ databases">
        <title>Flammeovirga sp. SR4, a novel species isolated from seawater.</title>
        <authorList>
            <person name="Wang X."/>
        </authorList>
    </citation>
    <scope>NUCLEOTIDE SEQUENCE [LARGE SCALE GENOMIC DNA]</scope>
    <source>
        <strain evidence="3 4">SR4</strain>
    </source>
</reference>
<keyword evidence="4" id="KW-1185">Reference proteome</keyword>
<sequence length="298" mass="33604">MQKQLIFWLILLLSKSLYGQEVYPLWEKGEIPFYKENDLKEYEKEAYGTLCVFDITHPTITVYKAKGKHKTDKAVLIMPGGGYGLVAMYHEGYDVAKKLAENGITAAVLKYRLPNLKSCTVPESVPLADARKGLSLLRSFADKYSFDAAKVGVMGFSAGAHLATVTTLWESEAEDENPNFAAYIYGVTQMTKLNIEWLENDLYHRKLSASEVEENTLMNLVTKDTPPTFLVHAYDDDICFIEETTVYAEKMNKVGAEVETHIFPKGGHGFGLGRASDGTDQWSDLFINWVKRMNREIN</sequence>
<dbReference type="EMBL" id="JABAIL010000001">
    <property type="protein sequence ID" value="NLR90374.1"/>
    <property type="molecule type" value="Genomic_DNA"/>
</dbReference>
<dbReference type="Pfam" id="PF20434">
    <property type="entry name" value="BD-FAE"/>
    <property type="match status" value="1"/>
</dbReference>
<evidence type="ECO:0000259" key="2">
    <source>
        <dbReference type="Pfam" id="PF20434"/>
    </source>
</evidence>
<evidence type="ECO:0000313" key="4">
    <source>
        <dbReference type="Proteomes" id="UP000585050"/>
    </source>
</evidence>
<proteinExistence type="predicted"/>
<dbReference type="GO" id="GO:0016787">
    <property type="term" value="F:hydrolase activity"/>
    <property type="evidence" value="ECO:0007669"/>
    <property type="project" value="UniProtKB-KW"/>
</dbReference>
<dbReference type="InterPro" id="IPR029058">
    <property type="entry name" value="AB_hydrolase_fold"/>
</dbReference>
<organism evidence="3 4">
    <name type="scientific">Flammeovirga agarivorans</name>
    <dbReference type="NCBI Taxonomy" id="2726742"/>
    <lineage>
        <taxon>Bacteria</taxon>
        <taxon>Pseudomonadati</taxon>
        <taxon>Bacteroidota</taxon>
        <taxon>Cytophagia</taxon>
        <taxon>Cytophagales</taxon>
        <taxon>Flammeovirgaceae</taxon>
        <taxon>Flammeovirga</taxon>
    </lineage>
</organism>
<dbReference type="InterPro" id="IPR049492">
    <property type="entry name" value="BD-FAE-like_dom"/>
</dbReference>
<feature type="domain" description="BD-FAE-like" evidence="2">
    <location>
        <begin position="62"/>
        <end position="250"/>
    </location>
</feature>
<dbReference type="Proteomes" id="UP000585050">
    <property type="component" value="Unassembled WGS sequence"/>
</dbReference>
<name>A0A7X8SHN1_9BACT</name>
<comment type="caution">
    <text evidence="3">The sequence shown here is derived from an EMBL/GenBank/DDBJ whole genome shotgun (WGS) entry which is preliminary data.</text>
</comment>
<evidence type="ECO:0000313" key="3">
    <source>
        <dbReference type="EMBL" id="NLR90374.1"/>
    </source>
</evidence>
<protein>
    <submittedName>
        <fullName evidence="3">Alpha/beta hydrolase</fullName>
    </submittedName>
</protein>
<evidence type="ECO:0000256" key="1">
    <source>
        <dbReference type="ARBA" id="ARBA00022801"/>
    </source>
</evidence>
<dbReference type="PANTHER" id="PTHR48081">
    <property type="entry name" value="AB HYDROLASE SUPERFAMILY PROTEIN C4A8.06C"/>
    <property type="match status" value="1"/>
</dbReference>
<dbReference type="InterPro" id="IPR050300">
    <property type="entry name" value="GDXG_lipolytic_enzyme"/>
</dbReference>
<keyword evidence="1 3" id="KW-0378">Hydrolase</keyword>
<gene>
    <name evidence="3" type="ORF">HGP29_04115</name>
</gene>
<accession>A0A7X8SHN1</accession>
<dbReference type="SUPFAM" id="SSF53474">
    <property type="entry name" value="alpha/beta-Hydrolases"/>
    <property type="match status" value="1"/>
</dbReference>